<comment type="subcellular location">
    <subcellularLocation>
        <location evidence="1">Nucleus</location>
    </subcellularLocation>
</comment>
<dbReference type="InterPro" id="IPR050717">
    <property type="entry name" value="C2H2-ZF_Transcription_Reg"/>
</dbReference>
<dbReference type="PROSITE" id="PS00028">
    <property type="entry name" value="ZINC_FINGER_C2H2_1"/>
    <property type="match status" value="6"/>
</dbReference>
<evidence type="ECO:0000256" key="3">
    <source>
        <dbReference type="ARBA" id="ARBA00022737"/>
    </source>
</evidence>
<keyword evidence="5" id="KW-0862">Zinc</keyword>
<name>A0A6J8A3F2_MYTCO</name>
<keyword evidence="13" id="KW-1185">Reference proteome</keyword>
<dbReference type="GO" id="GO:0000981">
    <property type="term" value="F:DNA-binding transcription factor activity, RNA polymerase II-specific"/>
    <property type="evidence" value="ECO:0007669"/>
    <property type="project" value="TreeGrafter"/>
</dbReference>
<dbReference type="GO" id="GO:0008270">
    <property type="term" value="F:zinc ion binding"/>
    <property type="evidence" value="ECO:0007669"/>
    <property type="project" value="UniProtKB-KW"/>
</dbReference>
<dbReference type="SUPFAM" id="SSF50998">
    <property type="entry name" value="Quinoprotein alcohol dehydrogenase-like"/>
    <property type="match status" value="1"/>
</dbReference>
<feature type="domain" description="C2H2-type" evidence="11">
    <location>
        <begin position="193"/>
        <end position="220"/>
    </location>
</feature>
<evidence type="ECO:0000256" key="10">
    <source>
        <dbReference type="PROSITE-ProRule" id="PRU00042"/>
    </source>
</evidence>
<evidence type="ECO:0000256" key="4">
    <source>
        <dbReference type="ARBA" id="ARBA00022771"/>
    </source>
</evidence>
<dbReference type="SUPFAM" id="SSF57667">
    <property type="entry name" value="beta-beta-alpha zinc fingers"/>
    <property type="match status" value="3"/>
</dbReference>
<keyword evidence="4 10" id="KW-0863">Zinc-finger</keyword>
<evidence type="ECO:0000256" key="9">
    <source>
        <dbReference type="ARBA" id="ARBA00023242"/>
    </source>
</evidence>
<evidence type="ECO:0000256" key="2">
    <source>
        <dbReference type="ARBA" id="ARBA00022723"/>
    </source>
</evidence>
<accession>A0A6J8A3F2</accession>
<evidence type="ECO:0000256" key="1">
    <source>
        <dbReference type="ARBA" id="ARBA00004123"/>
    </source>
</evidence>
<proteinExistence type="predicted"/>
<keyword evidence="3" id="KW-0677">Repeat</keyword>
<feature type="domain" description="C2H2-type" evidence="11">
    <location>
        <begin position="305"/>
        <end position="329"/>
    </location>
</feature>
<dbReference type="FunFam" id="3.30.160.60:FF:000208">
    <property type="entry name" value="zinc finger protein Gfi-1b"/>
    <property type="match status" value="1"/>
</dbReference>
<evidence type="ECO:0000256" key="8">
    <source>
        <dbReference type="ARBA" id="ARBA00023163"/>
    </source>
</evidence>
<evidence type="ECO:0000313" key="13">
    <source>
        <dbReference type="Proteomes" id="UP000507470"/>
    </source>
</evidence>
<dbReference type="Pfam" id="PF00096">
    <property type="entry name" value="zf-C2H2"/>
    <property type="match status" value="5"/>
</dbReference>
<feature type="domain" description="C2H2-type" evidence="11">
    <location>
        <begin position="221"/>
        <end position="248"/>
    </location>
</feature>
<evidence type="ECO:0000256" key="6">
    <source>
        <dbReference type="ARBA" id="ARBA00023015"/>
    </source>
</evidence>
<dbReference type="PANTHER" id="PTHR14196:SF12">
    <property type="entry name" value="ZINC FINGER PROTEIN 208-LIKE"/>
    <property type="match status" value="1"/>
</dbReference>
<dbReference type="FunFam" id="3.30.160.60:FF:000245">
    <property type="entry name" value="zinc finger protein Gfi-1"/>
    <property type="match status" value="1"/>
</dbReference>
<dbReference type="InterPro" id="IPR011047">
    <property type="entry name" value="Quinoprotein_ADH-like_sf"/>
</dbReference>
<keyword evidence="9" id="KW-0539">Nucleus</keyword>
<evidence type="ECO:0000256" key="5">
    <source>
        <dbReference type="ARBA" id="ARBA00022833"/>
    </source>
</evidence>
<evidence type="ECO:0000256" key="7">
    <source>
        <dbReference type="ARBA" id="ARBA00023125"/>
    </source>
</evidence>
<dbReference type="GO" id="GO:0005634">
    <property type="term" value="C:nucleus"/>
    <property type="evidence" value="ECO:0007669"/>
    <property type="project" value="UniProtKB-SubCell"/>
</dbReference>
<feature type="domain" description="C2H2-type" evidence="11">
    <location>
        <begin position="164"/>
        <end position="192"/>
    </location>
</feature>
<dbReference type="InterPro" id="IPR036236">
    <property type="entry name" value="Znf_C2H2_sf"/>
</dbReference>
<keyword evidence="2" id="KW-0479">Metal-binding</keyword>
<dbReference type="Proteomes" id="UP000507470">
    <property type="component" value="Unassembled WGS sequence"/>
</dbReference>
<dbReference type="FunFam" id="3.30.160.60:FF:000432">
    <property type="entry name" value="zinc finger protein Gfi-1b isoform X1"/>
    <property type="match status" value="1"/>
</dbReference>
<dbReference type="OrthoDB" id="6155966at2759"/>
<dbReference type="GO" id="GO:0000977">
    <property type="term" value="F:RNA polymerase II transcription regulatory region sequence-specific DNA binding"/>
    <property type="evidence" value="ECO:0007669"/>
    <property type="project" value="TreeGrafter"/>
</dbReference>
<gene>
    <name evidence="12" type="ORF">MCOR_3122</name>
</gene>
<dbReference type="FunFam" id="3.30.160.60:FF:000148">
    <property type="entry name" value="zinc finger protein Gfi-1"/>
    <property type="match status" value="1"/>
</dbReference>
<reference evidence="12 13" key="1">
    <citation type="submission" date="2020-06" db="EMBL/GenBank/DDBJ databases">
        <authorList>
            <person name="Li R."/>
            <person name="Bekaert M."/>
        </authorList>
    </citation>
    <scope>NUCLEOTIDE SEQUENCE [LARGE SCALE GENOMIC DNA]</scope>
    <source>
        <strain evidence="13">wild</strain>
    </source>
</reference>
<evidence type="ECO:0000259" key="11">
    <source>
        <dbReference type="PROSITE" id="PS50157"/>
    </source>
</evidence>
<dbReference type="EMBL" id="CACVKT020000572">
    <property type="protein sequence ID" value="CAC5360749.1"/>
    <property type="molecule type" value="Genomic_DNA"/>
</dbReference>
<dbReference type="Gene3D" id="2.130.10.10">
    <property type="entry name" value="YVTN repeat-like/Quinoprotein amine dehydrogenase"/>
    <property type="match status" value="1"/>
</dbReference>
<keyword evidence="8" id="KW-0804">Transcription</keyword>
<dbReference type="Gene3D" id="3.30.160.60">
    <property type="entry name" value="Classic Zinc Finger"/>
    <property type="match status" value="6"/>
</dbReference>
<organism evidence="12 13">
    <name type="scientific">Mytilus coruscus</name>
    <name type="common">Sea mussel</name>
    <dbReference type="NCBI Taxonomy" id="42192"/>
    <lineage>
        <taxon>Eukaryota</taxon>
        <taxon>Metazoa</taxon>
        <taxon>Spiralia</taxon>
        <taxon>Lophotrochozoa</taxon>
        <taxon>Mollusca</taxon>
        <taxon>Bivalvia</taxon>
        <taxon>Autobranchia</taxon>
        <taxon>Pteriomorphia</taxon>
        <taxon>Mytilida</taxon>
        <taxon>Mytiloidea</taxon>
        <taxon>Mytilidae</taxon>
        <taxon>Mytilinae</taxon>
        <taxon>Mytilus</taxon>
    </lineage>
</organism>
<protein>
    <submittedName>
        <fullName evidence="12">GFI1</fullName>
    </submittedName>
</protein>
<evidence type="ECO:0000313" key="12">
    <source>
        <dbReference type="EMBL" id="CAC5360749.1"/>
    </source>
</evidence>
<sequence>MPKSFLIKNNRTLDTEEMDQASSSAFHVVMPRNPGCTDNGPDTCLSASIEALRERSQSSIDEKITTVGGNYTAFRPWVPKNQLFTDDPAKLGSFIHPSFLNTNPMCVDYRYILQNFLLSYSYFGSFPYRYGIPFGFNQPNKKSNDSDKLLEVEERTTTVDGTTYQCSKCTKPFTTPHGLEVHVRRAHSGSRPFVCEICNKTFGHAISLDQHRVVHNQERVFECRQCGKCFKRSSTLSTHLLIHSDTRPYPCPYCGKRFHQKSDMKKHTYIHTGEKPHKCLQCGKAFSQSSNLITHSRKHTGFKPFSCDKCGRSFQRKVDLRRHVETQHTVSFDRRLLQPLIVPFPYEKKGYVAIDKSTGKKIWYGDALWNPTLPVMDIQGGIIGTDGHNLVKYEANGTQDKPSIPIAPFLYPVFSVQLTENGILVFASMAGIIFAYDTNGIPVASIPLPGTFDQVKGKFIPVSTPVIVENRVYVLTEFKPTNDTEATYKPNVVGIQRLYAIDVFLRMVDRLHISWYFDFEIETDILAKHKNGDTLTFDLKQSKQLNENNEKVLRFKSRKQKIDDV</sequence>
<dbReference type="InterPro" id="IPR013087">
    <property type="entry name" value="Znf_C2H2_type"/>
</dbReference>
<dbReference type="SMART" id="SM00355">
    <property type="entry name" value="ZnF_C2H2"/>
    <property type="match status" value="6"/>
</dbReference>
<dbReference type="AlphaFoldDB" id="A0A6J8A3F2"/>
<keyword evidence="7" id="KW-0238">DNA-binding</keyword>
<keyword evidence="6" id="KW-0805">Transcription regulation</keyword>
<dbReference type="PROSITE" id="PS50157">
    <property type="entry name" value="ZINC_FINGER_C2H2_2"/>
    <property type="match status" value="6"/>
</dbReference>
<dbReference type="InterPro" id="IPR015943">
    <property type="entry name" value="WD40/YVTN_repeat-like_dom_sf"/>
</dbReference>
<feature type="domain" description="C2H2-type" evidence="11">
    <location>
        <begin position="277"/>
        <end position="304"/>
    </location>
</feature>
<feature type="domain" description="C2H2-type" evidence="11">
    <location>
        <begin position="249"/>
        <end position="276"/>
    </location>
</feature>
<dbReference type="FunFam" id="3.30.160.60:FF:000446">
    <property type="entry name" value="Zinc finger protein"/>
    <property type="match status" value="1"/>
</dbReference>
<dbReference type="PANTHER" id="PTHR14196">
    <property type="entry name" value="ODD-SKIPPED - RELATED"/>
    <property type="match status" value="1"/>
</dbReference>